<proteinExistence type="predicted"/>
<dbReference type="Proteomes" id="UP000005408">
    <property type="component" value="Unassembled WGS sequence"/>
</dbReference>
<evidence type="ECO:0000313" key="2">
    <source>
        <dbReference type="Proteomes" id="UP000005408"/>
    </source>
</evidence>
<dbReference type="EnsemblMetazoa" id="G4329.1">
    <property type="protein sequence ID" value="G4329.1:cds"/>
    <property type="gene ID" value="G4329"/>
</dbReference>
<protein>
    <submittedName>
        <fullName evidence="1">Uncharacterized protein</fullName>
    </submittedName>
</protein>
<evidence type="ECO:0000313" key="1">
    <source>
        <dbReference type="EnsemblMetazoa" id="G4329.1:cds"/>
    </source>
</evidence>
<accession>A0A8W8N255</accession>
<organism evidence="1 2">
    <name type="scientific">Magallana gigas</name>
    <name type="common">Pacific oyster</name>
    <name type="synonym">Crassostrea gigas</name>
    <dbReference type="NCBI Taxonomy" id="29159"/>
    <lineage>
        <taxon>Eukaryota</taxon>
        <taxon>Metazoa</taxon>
        <taxon>Spiralia</taxon>
        <taxon>Lophotrochozoa</taxon>
        <taxon>Mollusca</taxon>
        <taxon>Bivalvia</taxon>
        <taxon>Autobranchia</taxon>
        <taxon>Pteriomorphia</taxon>
        <taxon>Ostreida</taxon>
        <taxon>Ostreoidea</taxon>
        <taxon>Ostreidae</taxon>
        <taxon>Magallana</taxon>
    </lineage>
</organism>
<reference evidence="1" key="1">
    <citation type="submission" date="2022-08" db="UniProtKB">
        <authorList>
            <consortium name="EnsemblMetazoa"/>
        </authorList>
    </citation>
    <scope>IDENTIFICATION</scope>
    <source>
        <strain evidence="1">05x7-T-G4-1.051#20</strain>
    </source>
</reference>
<keyword evidence="2" id="KW-1185">Reference proteome</keyword>
<sequence>MAGPIIRHTNQYPDAYWDVSYYVPPHQYTPAEIEMYLISPRPQFPPHEPPRPVREFLIVSNLDDWFEDILDEAEEEIVIEAIADPIAHRDIVTAYFNATNIAYPKKKHTHGIHEDVPRTSCHQSCSHERWNSLGIKLSARRENDSKADYVNIGAIMEWQDKEERGSCEQDSKETNAKKKLFDIENSFLVDTDNTSNDS</sequence>
<dbReference type="AlphaFoldDB" id="A0A8W8N255"/>
<name>A0A8W8N255_MAGGI</name>